<gene>
    <name evidence="2" type="primary">Mettl7a_1</name>
    <name evidence="2" type="ORF">EUBBOU_R11053</name>
</gene>
<evidence type="ECO:0000259" key="1">
    <source>
        <dbReference type="Pfam" id="PF08241"/>
    </source>
</evidence>
<dbReference type="GO" id="GO:0008757">
    <property type="term" value="F:S-adenosylmethionine-dependent methyltransferase activity"/>
    <property type="evidence" value="ECO:0007669"/>
    <property type="project" value="InterPro"/>
</dbReference>
<name>A0A7K8XKE9_9PICI</name>
<dbReference type="Pfam" id="PF08241">
    <property type="entry name" value="Methyltransf_11"/>
    <property type="match status" value="1"/>
</dbReference>
<evidence type="ECO:0000313" key="3">
    <source>
        <dbReference type="Proteomes" id="UP000583613"/>
    </source>
</evidence>
<sequence length="243" mass="27794">GILLVLLQRCLQLLLLPIHALACLGLWDSFYKRVFPYVMAKVAPAYNHKVYKQKQELFSSLRRFAGPSGQLRLLEIGTGTGTNFQFYPAGCRLTCTDPNPNFRMFLLRNLLQNQHLQLERLVVASGEDLHQVADGSMDVVVCTLVLCSVSSIRRVLQEVLRVLRQGGAFYFLEHVAADPCSWTYLWQQVCDPFWKYFGDGCCLSRETQEELEKTNFSELNLRHFHVPPCWIPTSPHIIGYAVK</sequence>
<dbReference type="InterPro" id="IPR052356">
    <property type="entry name" value="Thiol_S-MT"/>
</dbReference>
<dbReference type="CDD" id="cd02440">
    <property type="entry name" value="AdoMet_MTases"/>
    <property type="match status" value="1"/>
</dbReference>
<feature type="non-terminal residue" evidence="2">
    <location>
        <position position="243"/>
    </location>
</feature>
<dbReference type="AlphaFoldDB" id="A0A7K8XKE9"/>
<accession>A0A7K8XKE9</accession>
<dbReference type="InterPro" id="IPR029063">
    <property type="entry name" value="SAM-dependent_MTases_sf"/>
</dbReference>
<dbReference type="PANTHER" id="PTHR45036">
    <property type="entry name" value="METHYLTRANSFERASE LIKE 7B"/>
    <property type="match status" value="1"/>
</dbReference>
<proteinExistence type="predicted"/>
<keyword evidence="3" id="KW-1185">Reference proteome</keyword>
<dbReference type="SUPFAM" id="SSF53335">
    <property type="entry name" value="S-adenosyl-L-methionine-dependent methyltransferases"/>
    <property type="match status" value="1"/>
</dbReference>
<organism evidence="2 3">
    <name type="scientific">Eubucco bourcierii</name>
    <name type="common">red-headed barbet</name>
    <dbReference type="NCBI Taxonomy" id="91767"/>
    <lineage>
        <taxon>Eukaryota</taxon>
        <taxon>Metazoa</taxon>
        <taxon>Chordata</taxon>
        <taxon>Craniata</taxon>
        <taxon>Vertebrata</taxon>
        <taxon>Euteleostomi</taxon>
        <taxon>Archelosauria</taxon>
        <taxon>Archosauria</taxon>
        <taxon>Dinosauria</taxon>
        <taxon>Saurischia</taxon>
        <taxon>Theropoda</taxon>
        <taxon>Coelurosauria</taxon>
        <taxon>Aves</taxon>
        <taxon>Neognathae</taxon>
        <taxon>Neoaves</taxon>
        <taxon>Telluraves</taxon>
        <taxon>Coraciimorphae</taxon>
        <taxon>Piciformes</taxon>
        <taxon>Ramphastidae</taxon>
        <taxon>Eubucco</taxon>
    </lineage>
</organism>
<dbReference type="Proteomes" id="UP000583613">
    <property type="component" value="Unassembled WGS sequence"/>
</dbReference>
<dbReference type="OrthoDB" id="416496at2759"/>
<comment type="caution">
    <text evidence="2">The sequence shown here is derived from an EMBL/GenBank/DDBJ whole genome shotgun (WGS) entry which is preliminary data.</text>
</comment>
<dbReference type="Gene3D" id="3.40.50.150">
    <property type="entry name" value="Vaccinia Virus protein VP39"/>
    <property type="match status" value="1"/>
</dbReference>
<reference evidence="2 3" key="1">
    <citation type="submission" date="2019-09" db="EMBL/GenBank/DDBJ databases">
        <title>Bird 10,000 Genomes (B10K) Project - Family phase.</title>
        <authorList>
            <person name="Zhang G."/>
        </authorList>
    </citation>
    <scope>NUCLEOTIDE SEQUENCE [LARGE SCALE GENOMIC DNA]</scope>
    <source>
        <strain evidence="2">B10K-DU-001-04</strain>
        <tissue evidence="2">Muscle</tissue>
    </source>
</reference>
<protein>
    <submittedName>
        <fullName evidence="2">MET7A protein</fullName>
    </submittedName>
</protein>
<evidence type="ECO:0000313" key="2">
    <source>
        <dbReference type="EMBL" id="NXF91196.1"/>
    </source>
</evidence>
<feature type="domain" description="Methyltransferase type 11" evidence="1">
    <location>
        <begin position="74"/>
        <end position="171"/>
    </location>
</feature>
<feature type="non-terminal residue" evidence="2">
    <location>
        <position position="1"/>
    </location>
</feature>
<dbReference type="PANTHER" id="PTHR45036:SF1">
    <property type="entry name" value="METHYLTRANSFERASE LIKE 7A"/>
    <property type="match status" value="1"/>
</dbReference>
<dbReference type="InterPro" id="IPR013216">
    <property type="entry name" value="Methyltransf_11"/>
</dbReference>
<dbReference type="EMBL" id="VWZE01012346">
    <property type="protein sequence ID" value="NXF91196.1"/>
    <property type="molecule type" value="Genomic_DNA"/>
</dbReference>